<protein>
    <recommendedName>
        <fullName evidence="4">26 kDa periplasmic immunogenic protein</fullName>
    </recommendedName>
</protein>
<evidence type="ECO:0000256" key="1">
    <source>
        <dbReference type="SAM" id="SignalP"/>
    </source>
</evidence>
<proteinExistence type="predicted"/>
<dbReference type="Gene3D" id="3.30.70.2970">
    <property type="entry name" value="Protein of unknown function (DUF541), domain 2"/>
    <property type="match status" value="1"/>
</dbReference>
<evidence type="ECO:0000313" key="2">
    <source>
        <dbReference type="EMBL" id="SDF07587.1"/>
    </source>
</evidence>
<dbReference type="Gene3D" id="3.30.110.170">
    <property type="entry name" value="Protein of unknown function (DUF541), domain 1"/>
    <property type="match status" value="1"/>
</dbReference>
<evidence type="ECO:0008006" key="4">
    <source>
        <dbReference type="Google" id="ProtNLM"/>
    </source>
</evidence>
<dbReference type="EMBL" id="FNAV01000012">
    <property type="protein sequence ID" value="SDF07587.1"/>
    <property type="molecule type" value="Genomic_DNA"/>
</dbReference>
<dbReference type="InterPro" id="IPR052022">
    <property type="entry name" value="26kDa_periplasmic_antigen"/>
</dbReference>
<feature type="signal peptide" evidence="1">
    <location>
        <begin position="1"/>
        <end position="20"/>
    </location>
</feature>
<dbReference type="AlphaFoldDB" id="A0A1G7I476"/>
<gene>
    <name evidence="2" type="ORF">SAMN04488105_11233</name>
</gene>
<dbReference type="PANTHER" id="PTHR34387:SF1">
    <property type="entry name" value="PERIPLASMIC IMMUNOGENIC PROTEIN"/>
    <property type="match status" value="1"/>
</dbReference>
<dbReference type="InterPro" id="IPR007497">
    <property type="entry name" value="SIMPL/DUF541"/>
</dbReference>
<feature type="chain" id="PRO_5011563031" description="26 kDa periplasmic immunogenic protein" evidence="1">
    <location>
        <begin position="21"/>
        <end position="231"/>
    </location>
</feature>
<reference evidence="3" key="1">
    <citation type="submission" date="2016-10" db="EMBL/GenBank/DDBJ databases">
        <authorList>
            <person name="Varghese N."/>
            <person name="Submissions S."/>
        </authorList>
    </citation>
    <scope>NUCLEOTIDE SEQUENCE [LARGE SCALE GENOMIC DNA]</scope>
    <source>
        <strain evidence="3">DSM 10146</strain>
    </source>
</reference>
<dbReference type="PANTHER" id="PTHR34387">
    <property type="entry name" value="SLR1258 PROTEIN"/>
    <property type="match status" value="1"/>
</dbReference>
<dbReference type="RefSeq" id="WP_165617146.1">
    <property type="nucleotide sequence ID" value="NZ_FNAV01000012.1"/>
</dbReference>
<keyword evidence="3" id="KW-1185">Reference proteome</keyword>
<organism evidence="2 3">
    <name type="scientific">Salipiger thiooxidans</name>
    <dbReference type="NCBI Taxonomy" id="282683"/>
    <lineage>
        <taxon>Bacteria</taxon>
        <taxon>Pseudomonadati</taxon>
        <taxon>Pseudomonadota</taxon>
        <taxon>Alphaproteobacteria</taxon>
        <taxon>Rhodobacterales</taxon>
        <taxon>Roseobacteraceae</taxon>
        <taxon>Salipiger</taxon>
    </lineage>
</organism>
<dbReference type="GO" id="GO:0006974">
    <property type="term" value="P:DNA damage response"/>
    <property type="evidence" value="ECO:0007669"/>
    <property type="project" value="TreeGrafter"/>
</dbReference>
<accession>A0A1G7I476</accession>
<sequence length="231" mass="24154">MRRFVLAVLCAAALPLAAIAQEQGPQITVTGEGRAAAVPDMATVTLGVTAQDADAGAAMAETKRVAGAILDRLEGMGIEARDRQTSDLGLQPVWSNYRDDRAQEITGYEASNRLTVRVRDLAQLGDVLGAVTEDGANRLSGLSFGLQDPDPVEEEARRDAVADAMQRARVLAEAAGVTLGPVLSISESGGGYAPEPMMMMEARDKSVPVAAGETVLAARVTMVFSLGEGDQ</sequence>
<dbReference type="STRING" id="282683.SAMN04488105_11233"/>
<evidence type="ECO:0000313" key="3">
    <source>
        <dbReference type="Proteomes" id="UP000198994"/>
    </source>
</evidence>
<dbReference type="Proteomes" id="UP000198994">
    <property type="component" value="Unassembled WGS sequence"/>
</dbReference>
<dbReference type="Pfam" id="PF04402">
    <property type="entry name" value="SIMPL"/>
    <property type="match status" value="1"/>
</dbReference>
<keyword evidence="1" id="KW-0732">Signal</keyword>
<name>A0A1G7I476_9RHOB</name>